<evidence type="ECO:0000256" key="3">
    <source>
        <dbReference type="ARBA" id="ARBA00022630"/>
    </source>
</evidence>
<comment type="cofactor">
    <cofactor evidence="1 5">
        <name>FAD</name>
        <dbReference type="ChEBI" id="CHEBI:57692"/>
    </cofactor>
</comment>
<feature type="binding site" evidence="5">
    <location>
        <position position="137"/>
    </location>
    <ligand>
        <name>FAD</name>
        <dbReference type="ChEBI" id="CHEBI:57692"/>
    </ligand>
</feature>
<proteinExistence type="inferred from homology"/>
<evidence type="ECO:0000256" key="2">
    <source>
        <dbReference type="ARBA" id="ARBA00010790"/>
    </source>
</evidence>
<feature type="binding site" evidence="5">
    <location>
        <position position="133"/>
    </location>
    <ligand>
        <name>FAD</name>
        <dbReference type="ChEBI" id="CHEBI:57692"/>
    </ligand>
</feature>
<dbReference type="InterPro" id="IPR036188">
    <property type="entry name" value="FAD/NAD-bd_sf"/>
</dbReference>
<dbReference type="PIRSF" id="PIRSF000137">
    <property type="entry name" value="Alcohol_oxidase"/>
    <property type="match status" value="1"/>
</dbReference>
<dbReference type="InterPro" id="IPR012132">
    <property type="entry name" value="GMC_OxRdtase"/>
</dbReference>
<accession>A0AAV1LL50</accession>
<evidence type="ECO:0000256" key="4">
    <source>
        <dbReference type="ARBA" id="ARBA00022827"/>
    </source>
</evidence>
<dbReference type="Gene3D" id="3.50.50.60">
    <property type="entry name" value="FAD/NAD(P)-binding domain"/>
    <property type="match status" value="1"/>
</dbReference>
<dbReference type="AlphaFoldDB" id="A0AAV1LL50"/>
<dbReference type="SUPFAM" id="SSF51905">
    <property type="entry name" value="FAD/NAD(P)-binding domain"/>
    <property type="match status" value="1"/>
</dbReference>
<name>A0AAV1LL50_9NEOP</name>
<dbReference type="PANTHER" id="PTHR11552">
    <property type="entry name" value="GLUCOSE-METHANOL-CHOLINE GMC OXIDOREDUCTASE"/>
    <property type="match status" value="1"/>
</dbReference>
<gene>
    <name evidence="7" type="ORF">PARMNEM_LOCUS15162</name>
</gene>
<dbReference type="Gene3D" id="3.30.560.10">
    <property type="entry name" value="Glucose Oxidase, domain 3"/>
    <property type="match status" value="1"/>
</dbReference>
<evidence type="ECO:0000313" key="7">
    <source>
        <dbReference type="EMBL" id="CAK1595728.1"/>
    </source>
</evidence>
<comment type="similarity">
    <text evidence="2">Belongs to the GMC oxidoreductase family.</text>
</comment>
<dbReference type="SUPFAM" id="SSF54373">
    <property type="entry name" value="FAD-linked reductases, C-terminal domain"/>
    <property type="match status" value="1"/>
</dbReference>
<reference evidence="7 8" key="1">
    <citation type="submission" date="2023-11" db="EMBL/GenBank/DDBJ databases">
        <authorList>
            <person name="Hedman E."/>
            <person name="Englund M."/>
            <person name="Stromberg M."/>
            <person name="Nyberg Akerstrom W."/>
            <person name="Nylinder S."/>
            <person name="Jareborg N."/>
            <person name="Kallberg Y."/>
            <person name="Kronander E."/>
        </authorList>
    </citation>
    <scope>NUCLEOTIDE SEQUENCE [LARGE SCALE GENOMIC DNA]</scope>
</reference>
<sequence length="625" mass="70264">MSCLNVSCPAYTNGPAGAAFAGLMTQLLAAQCLITENWPEDAFDRITYGEFFDFIIVGSGTAGSILANRLTEVEDWKVLLVEAGEDPPLESIIPNFATATHRSRHAFQYYTEQDETINKGCVDRRSFWPRGRVIGGTGSINGLLHMKGSVGDYEPWHVEENSGWDWPTIKSYFMKSEKIVDPSILSNPELRNNYGTEGNYIIDKLNFTHTHIVDKLTQGYLEIGLNYLEDLNGPTQMGVGKIRGGNHKGKRVSTATAFLNEARDRKNLYVLKNTIATKIKFDKNKRAEGVRVILSNGDGTTFYAKKEIILSAGAINTPILLMLSGIGPRSHLEELNFKVIANLPVGENLQDHVRIPVLVTINTNTTQKDDTYWLKAAAQYLVDQTGPHATNYDQPNINAFLSIQDGKSLPDVQIDHNYFVPNTSYLFSMCTDVLSYEDGICKQFSDINNKHEMLLFYISLCRPYSRGKILLRSVNALDFPKIYPNYFNDKKDIDIFIKAIKKVMQIVDTPSLKSINSKIQRIYFKDCDDFEMASDEYWECMARTITYNVYHPVGTAKMGKKGDPTAVVNNKLKVRGVKNLRVVDASIMPTIPSVNTNAATMMIAERASDFIKNDHMLKDEKKDEL</sequence>
<dbReference type="InterPro" id="IPR000172">
    <property type="entry name" value="GMC_OxRdtase_N"/>
</dbReference>
<dbReference type="InterPro" id="IPR007867">
    <property type="entry name" value="GMC_OxRtase_C"/>
</dbReference>
<evidence type="ECO:0000259" key="6">
    <source>
        <dbReference type="PROSITE" id="PS00624"/>
    </source>
</evidence>
<feature type="domain" description="Glucose-methanol-choline oxidoreductase N-terminal" evidence="6">
    <location>
        <begin position="313"/>
        <end position="327"/>
    </location>
</feature>
<dbReference type="PROSITE" id="PS00624">
    <property type="entry name" value="GMC_OXRED_2"/>
    <property type="match status" value="1"/>
</dbReference>
<dbReference type="GO" id="GO:0016614">
    <property type="term" value="F:oxidoreductase activity, acting on CH-OH group of donors"/>
    <property type="evidence" value="ECO:0007669"/>
    <property type="project" value="InterPro"/>
</dbReference>
<organism evidence="7 8">
    <name type="scientific">Parnassius mnemosyne</name>
    <name type="common">clouded apollo</name>
    <dbReference type="NCBI Taxonomy" id="213953"/>
    <lineage>
        <taxon>Eukaryota</taxon>
        <taxon>Metazoa</taxon>
        <taxon>Ecdysozoa</taxon>
        <taxon>Arthropoda</taxon>
        <taxon>Hexapoda</taxon>
        <taxon>Insecta</taxon>
        <taxon>Pterygota</taxon>
        <taxon>Neoptera</taxon>
        <taxon>Endopterygota</taxon>
        <taxon>Lepidoptera</taxon>
        <taxon>Glossata</taxon>
        <taxon>Ditrysia</taxon>
        <taxon>Papilionoidea</taxon>
        <taxon>Papilionidae</taxon>
        <taxon>Parnassiinae</taxon>
        <taxon>Parnassini</taxon>
        <taxon>Parnassius</taxon>
        <taxon>Driopa</taxon>
    </lineage>
</organism>
<evidence type="ECO:0000256" key="5">
    <source>
        <dbReference type="PIRSR" id="PIRSR000137-2"/>
    </source>
</evidence>
<dbReference type="GO" id="GO:0050660">
    <property type="term" value="F:flavin adenine dinucleotide binding"/>
    <property type="evidence" value="ECO:0007669"/>
    <property type="project" value="InterPro"/>
</dbReference>
<keyword evidence="8" id="KW-1185">Reference proteome</keyword>
<dbReference type="EMBL" id="CAVLGL010000093">
    <property type="protein sequence ID" value="CAK1595728.1"/>
    <property type="molecule type" value="Genomic_DNA"/>
</dbReference>
<dbReference type="Pfam" id="PF00732">
    <property type="entry name" value="GMC_oxred_N"/>
    <property type="match status" value="1"/>
</dbReference>
<keyword evidence="3" id="KW-0285">Flavoprotein</keyword>
<dbReference type="Proteomes" id="UP001314205">
    <property type="component" value="Unassembled WGS sequence"/>
</dbReference>
<comment type="caution">
    <text evidence="7">The sequence shown here is derived from an EMBL/GenBank/DDBJ whole genome shotgun (WGS) entry which is preliminary data.</text>
</comment>
<keyword evidence="4 5" id="KW-0274">FAD</keyword>
<dbReference type="PANTHER" id="PTHR11552:SF147">
    <property type="entry name" value="CHOLINE DEHYDROGENASE, MITOCHONDRIAL"/>
    <property type="match status" value="1"/>
</dbReference>
<evidence type="ECO:0000313" key="8">
    <source>
        <dbReference type="Proteomes" id="UP001314205"/>
    </source>
</evidence>
<evidence type="ECO:0000256" key="1">
    <source>
        <dbReference type="ARBA" id="ARBA00001974"/>
    </source>
</evidence>
<protein>
    <recommendedName>
        <fullName evidence="6">Glucose-methanol-choline oxidoreductase N-terminal domain-containing protein</fullName>
    </recommendedName>
</protein>
<dbReference type="Pfam" id="PF05199">
    <property type="entry name" value="GMC_oxred_C"/>
    <property type="match status" value="1"/>
</dbReference>